<dbReference type="OrthoDB" id="9773233at2"/>
<protein>
    <recommendedName>
        <fullName evidence="8">Flavoprotein, HI0933 family</fullName>
    </recommendedName>
</protein>
<dbReference type="PANTHER" id="PTHR42887:SF2">
    <property type="entry name" value="OS12G0638800 PROTEIN"/>
    <property type="match status" value="1"/>
</dbReference>
<evidence type="ECO:0000259" key="4">
    <source>
        <dbReference type="Pfam" id="PF03486"/>
    </source>
</evidence>
<keyword evidence="2" id="KW-0285">Flavoprotein</keyword>
<dbReference type="AlphaFoldDB" id="A0A1P8F4X4"/>
<feature type="domain" description="RsdA/BaiN/AoA(So)-like insert" evidence="5">
    <location>
        <begin position="189"/>
        <end position="306"/>
    </location>
</feature>
<dbReference type="NCBIfam" id="TIGR00275">
    <property type="entry name" value="aminoacetone oxidase family FAD-binding enzyme"/>
    <property type="match status" value="1"/>
</dbReference>
<gene>
    <name evidence="6" type="ORF">Dform_00174</name>
</gene>
<comment type="cofactor">
    <cofactor evidence="1">
        <name>FAD</name>
        <dbReference type="ChEBI" id="CHEBI:57692"/>
    </cofactor>
</comment>
<keyword evidence="3" id="KW-0274">FAD</keyword>
<proteinExistence type="predicted"/>
<dbReference type="InterPro" id="IPR036188">
    <property type="entry name" value="FAD/NAD-bd_sf"/>
</dbReference>
<dbReference type="Proteomes" id="UP000185934">
    <property type="component" value="Chromosome"/>
</dbReference>
<feature type="domain" description="RsdA/BaiN/AoA(So)-like Rossmann fold-like" evidence="4">
    <location>
        <begin position="5"/>
        <end position="392"/>
    </location>
</feature>
<evidence type="ECO:0000313" key="7">
    <source>
        <dbReference type="Proteomes" id="UP000185934"/>
    </source>
</evidence>
<keyword evidence="7" id="KW-1185">Reference proteome</keyword>
<dbReference type="PRINTS" id="PR00411">
    <property type="entry name" value="PNDRDTASEI"/>
</dbReference>
<dbReference type="KEGG" id="dfo:Dform_00174"/>
<dbReference type="EMBL" id="CP018258">
    <property type="protein sequence ID" value="APV43537.1"/>
    <property type="molecule type" value="Genomic_DNA"/>
</dbReference>
<evidence type="ECO:0000256" key="3">
    <source>
        <dbReference type="ARBA" id="ARBA00022827"/>
    </source>
</evidence>
<evidence type="ECO:0000259" key="5">
    <source>
        <dbReference type="Pfam" id="PF22780"/>
    </source>
</evidence>
<dbReference type="SUPFAM" id="SSF51905">
    <property type="entry name" value="FAD/NAD(P)-binding domain"/>
    <property type="match status" value="1"/>
</dbReference>
<dbReference type="RefSeq" id="WP_076003341.1">
    <property type="nucleotide sequence ID" value="NZ_CP018258.1"/>
</dbReference>
<organism evidence="6 7">
    <name type="scientific">Dehalogenimonas formicexedens</name>
    <dbReference type="NCBI Taxonomy" id="1839801"/>
    <lineage>
        <taxon>Bacteria</taxon>
        <taxon>Bacillati</taxon>
        <taxon>Chloroflexota</taxon>
        <taxon>Dehalococcoidia</taxon>
        <taxon>Dehalococcoidales</taxon>
        <taxon>Dehalococcoidaceae</taxon>
        <taxon>Dehalogenimonas</taxon>
    </lineage>
</organism>
<evidence type="ECO:0000313" key="6">
    <source>
        <dbReference type="EMBL" id="APV43537.1"/>
    </source>
</evidence>
<dbReference type="InterPro" id="IPR057661">
    <property type="entry name" value="RsdA/BaiN/AoA(So)_Rossmann"/>
</dbReference>
<evidence type="ECO:0000256" key="1">
    <source>
        <dbReference type="ARBA" id="ARBA00001974"/>
    </source>
</evidence>
<name>A0A1P8F4X4_9CHLR</name>
<dbReference type="InterPro" id="IPR004792">
    <property type="entry name" value="BaiN-like"/>
</dbReference>
<dbReference type="Gene3D" id="1.10.8.260">
    <property type="entry name" value="HI0933 insert domain-like"/>
    <property type="match status" value="1"/>
</dbReference>
<dbReference type="Pfam" id="PF03486">
    <property type="entry name" value="HI0933_like"/>
    <property type="match status" value="1"/>
</dbReference>
<sequence>MEKFDLAIIGGGAAGIVAAISAATRGKSAVILEKTPSLGKKILATGNGRCNLLNDRLDSSHYNPASRGLVDSVFEKFGKFEMLGFFEKLGLSVFSQEGRIFPRTNQAASVLRVLELELRRLSVPLKFNFDCAGVVPTPGGFTVSSRSGDTVKCKNAILTGGGKTYPSFGSDGSVYEIARRFGHTIIEPVPAVVPLLVRDTLCHQLQGQKIFASARPVINGEVGPEVTGDLLFTKYGLSGTCILDVSEAISIALARQAKTQVFVAVDMVPFMSEEALKEELKRRWNQVPDTADILAGILPNKFGPALRPVFDSGIDAAVNSLKHRLFRVSGTCGWNEAEFTAGGVSVDEINTGTLESKKQKGFFFAGEVLDVNGQRGGYNLAWAWASGWVAGAAE</sequence>
<dbReference type="SUPFAM" id="SSF160996">
    <property type="entry name" value="HI0933 insert domain-like"/>
    <property type="match status" value="1"/>
</dbReference>
<evidence type="ECO:0000256" key="2">
    <source>
        <dbReference type="ARBA" id="ARBA00022630"/>
    </source>
</evidence>
<accession>A0A1P8F4X4</accession>
<reference evidence="7" key="1">
    <citation type="submission" date="2016-11" db="EMBL/GenBank/DDBJ databases">
        <title>Dehalogenimonas formicexedens sp. nov., a chlorinated alkane respiring bacterium isolated from contaminated groundwater.</title>
        <authorList>
            <person name="Key T.A."/>
            <person name="Bowman K.S."/>
            <person name="Lee I."/>
            <person name="Chun J."/>
            <person name="Albuquerque L."/>
            <person name="da Costa M.S."/>
            <person name="Rainey F.A."/>
            <person name="Moe W.M."/>
        </authorList>
    </citation>
    <scope>NUCLEOTIDE SEQUENCE [LARGE SCALE GENOMIC DNA]</scope>
    <source>
        <strain evidence="7">NSZ-14</strain>
    </source>
</reference>
<dbReference type="Gene3D" id="3.50.50.60">
    <property type="entry name" value="FAD/NAD(P)-binding domain"/>
    <property type="match status" value="1"/>
</dbReference>
<dbReference type="PANTHER" id="PTHR42887">
    <property type="entry name" value="OS12G0638800 PROTEIN"/>
    <property type="match status" value="1"/>
</dbReference>
<evidence type="ECO:0008006" key="8">
    <source>
        <dbReference type="Google" id="ProtNLM"/>
    </source>
</evidence>
<dbReference type="InterPro" id="IPR055178">
    <property type="entry name" value="RsdA/BaiN/AoA(So)-like_dom"/>
</dbReference>
<dbReference type="InterPro" id="IPR023166">
    <property type="entry name" value="BaiN-like_dom_sf"/>
</dbReference>
<dbReference type="Pfam" id="PF22780">
    <property type="entry name" value="HI0933_like_1st"/>
    <property type="match status" value="1"/>
</dbReference>
<dbReference type="Gene3D" id="2.40.30.10">
    <property type="entry name" value="Translation factors"/>
    <property type="match status" value="1"/>
</dbReference>